<dbReference type="OrthoDB" id="762982at2759"/>
<name>A0A319DBC4_9EURO</name>
<dbReference type="PANTHER" id="PTHR31944">
    <property type="entry name" value="HEME-RESPONSIVE ZINC FINGER TRANSCRIPTION FACTOR HAP1"/>
    <property type="match status" value="1"/>
</dbReference>
<feature type="domain" description="Xylanolytic transcriptional activator regulatory" evidence="8">
    <location>
        <begin position="255"/>
        <end position="329"/>
    </location>
</feature>
<dbReference type="GO" id="GO:0001228">
    <property type="term" value="F:DNA-binding transcription activator activity, RNA polymerase II-specific"/>
    <property type="evidence" value="ECO:0007669"/>
    <property type="project" value="TreeGrafter"/>
</dbReference>
<dbReference type="STRING" id="1448320.A0A319DBC4"/>
<evidence type="ECO:0000259" key="8">
    <source>
        <dbReference type="SMART" id="SM00906"/>
    </source>
</evidence>
<evidence type="ECO:0000256" key="2">
    <source>
        <dbReference type="ARBA" id="ARBA00022833"/>
    </source>
</evidence>
<dbReference type="GO" id="GO:0000978">
    <property type="term" value="F:RNA polymerase II cis-regulatory region sequence-specific DNA binding"/>
    <property type="evidence" value="ECO:0007669"/>
    <property type="project" value="TreeGrafter"/>
</dbReference>
<dbReference type="GO" id="GO:0006351">
    <property type="term" value="P:DNA-templated transcription"/>
    <property type="evidence" value="ECO:0007669"/>
    <property type="project" value="InterPro"/>
</dbReference>
<organism evidence="9 10">
    <name type="scientific">Aspergillus ellipticus CBS 707.79</name>
    <dbReference type="NCBI Taxonomy" id="1448320"/>
    <lineage>
        <taxon>Eukaryota</taxon>
        <taxon>Fungi</taxon>
        <taxon>Dikarya</taxon>
        <taxon>Ascomycota</taxon>
        <taxon>Pezizomycotina</taxon>
        <taxon>Eurotiomycetes</taxon>
        <taxon>Eurotiomycetidae</taxon>
        <taxon>Eurotiales</taxon>
        <taxon>Aspergillaceae</taxon>
        <taxon>Aspergillus</taxon>
        <taxon>Aspergillus subgen. Circumdati</taxon>
    </lineage>
</organism>
<evidence type="ECO:0000256" key="4">
    <source>
        <dbReference type="ARBA" id="ARBA00023125"/>
    </source>
</evidence>
<dbReference type="AlphaFoldDB" id="A0A319DBC4"/>
<keyword evidence="3" id="KW-0805">Transcription regulation</keyword>
<dbReference type="GO" id="GO:0008270">
    <property type="term" value="F:zinc ion binding"/>
    <property type="evidence" value="ECO:0007669"/>
    <property type="project" value="InterPro"/>
</dbReference>
<feature type="region of interest" description="Disordered" evidence="7">
    <location>
        <begin position="17"/>
        <end position="41"/>
    </location>
</feature>
<dbReference type="SMART" id="SM00906">
    <property type="entry name" value="Fungal_trans"/>
    <property type="match status" value="1"/>
</dbReference>
<dbReference type="VEuPathDB" id="FungiDB:BO71DRAFT_419302"/>
<protein>
    <recommendedName>
        <fullName evidence="8">Xylanolytic transcriptional activator regulatory domain-containing protein</fullName>
    </recommendedName>
</protein>
<keyword evidence="1" id="KW-0479">Metal-binding</keyword>
<keyword evidence="4" id="KW-0238">DNA-binding</keyword>
<dbReference type="CDD" id="cd12148">
    <property type="entry name" value="fungal_TF_MHR"/>
    <property type="match status" value="1"/>
</dbReference>
<sequence length="610" mass="68702">MRQRIDHLEGLVTRMITQHQQGPSSPQKVVLTPESPRADAGGSIPTVAADGPGAGTTLIDGVHSVYRAGEDWYDVLQEINELKKTWNDTQDDQTDDHVRPTQSHTVDGSSLLFGHVKPIERIEILATLPPKAKVDGLISHFFNRPTFPISVPPILHEPTFLREYDEHWKDPSRTSPIWLGLLFSILGITMLAYHQYGEPPEYEGISECLFQLYRIRTAQCLLSGDIAKCLPYTVETLRFNATAELNRRDDNRRGLWIMTGVVVRAAINMGYHRDSAQSPSITPLQAECRRRIWISVISMDDMASFLGGFPRMSSGIFSDTLEPRNLHDWELSEDTTVLPPSRPLTEPTQTTYLIVKGRLFRALGRVADLNSTPTPPSYNTVLEVDRAVYDAYENFPPHMKLQTRYPRPDPPRNISFFAVLSLASMYHKGMCTLHRKYMAKERLRRQYKFSQDRCIASALAIVDNQRMLDLPWYKSAQIRQMLTLAAMILFLELELRQRIPVPDVSPDSGTVVQSLKTACGLWGDAKSTCEEAERVCNTLSSMLSSIQKASGAGTSQTITPQSLELPGLTPQILSLDGDLSFEKDLSNMDIDWATWDSFIEDANFDQGPVY</sequence>
<dbReference type="PANTHER" id="PTHR31944:SF131">
    <property type="entry name" value="HEME-RESPONSIVE ZINC FINGER TRANSCRIPTION FACTOR HAP1"/>
    <property type="match status" value="1"/>
</dbReference>
<feature type="compositionally biased region" description="Polar residues" evidence="7">
    <location>
        <begin position="17"/>
        <end position="27"/>
    </location>
</feature>
<evidence type="ECO:0000313" key="10">
    <source>
        <dbReference type="Proteomes" id="UP000247810"/>
    </source>
</evidence>
<evidence type="ECO:0000256" key="5">
    <source>
        <dbReference type="ARBA" id="ARBA00023163"/>
    </source>
</evidence>
<gene>
    <name evidence="9" type="ORF">BO71DRAFT_419302</name>
</gene>
<accession>A0A319DBC4</accession>
<evidence type="ECO:0000256" key="6">
    <source>
        <dbReference type="ARBA" id="ARBA00023242"/>
    </source>
</evidence>
<evidence type="ECO:0000256" key="3">
    <source>
        <dbReference type="ARBA" id="ARBA00023015"/>
    </source>
</evidence>
<evidence type="ECO:0000313" key="9">
    <source>
        <dbReference type="EMBL" id="PYH94454.1"/>
    </source>
</evidence>
<dbReference type="Proteomes" id="UP000247810">
    <property type="component" value="Unassembled WGS sequence"/>
</dbReference>
<dbReference type="GO" id="GO:0005634">
    <property type="term" value="C:nucleus"/>
    <property type="evidence" value="ECO:0007669"/>
    <property type="project" value="TreeGrafter"/>
</dbReference>
<proteinExistence type="predicted"/>
<dbReference type="InterPro" id="IPR007219">
    <property type="entry name" value="XnlR_reg_dom"/>
</dbReference>
<keyword evidence="2" id="KW-0862">Zinc</keyword>
<keyword evidence="6" id="KW-0539">Nucleus</keyword>
<dbReference type="InterPro" id="IPR051430">
    <property type="entry name" value="Fungal_TF_Env_Response"/>
</dbReference>
<dbReference type="EMBL" id="KZ825870">
    <property type="protein sequence ID" value="PYH94454.1"/>
    <property type="molecule type" value="Genomic_DNA"/>
</dbReference>
<dbReference type="Pfam" id="PF04082">
    <property type="entry name" value="Fungal_trans"/>
    <property type="match status" value="1"/>
</dbReference>
<evidence type="ECO:0000256" key="1">
    <source>
        <dbReference type="ARBA" id="ARBA00022723"/>
    </source>
</evidence>
<keyword evidence="5" id="KW-0804">Transcription</keyword>
<evidence type="ECO:0000256" key="7">
    <source>
        <dbReference type="SAM" id="MobiDB-lite"/>
    </source>
</evidence>
<reference evidence="9 10" key="1">
    <citation type="submission" date="2018-02" db="EMBL/GenBank/DDBJ databases">
        <title>The genomes of Aspergillus section Nigri reveals drivers in fungal speciation.</title>
        <authorList>
            <consortium name="DOE Joint Genome Institute"/>
            <person name="Vesth T.C."/>
            <person name="Nybo J."/>
            <person name="Theobald S."/>
            <person name="Brandl J."/>
            <person name="Frisvad J.C."/>
            <person name="Nielsen K.F."/>
            <person name="Lyhne E.K."/>
            <person name="Kogle M.E."/>
            <person name="Kuo A."/>
            <person name="Riley R."/>
            <person name="Clum A."/>
            <person name="Nolan M."/>
            <person name="Lipzen A."/>
            <person name="Salamov A."/>
            <person name="Henrissat B."/>
            <person name="Wiebenga A."/>
            <person name="De vries R.P."/>
            <person name="Grigoriev I.V."/>
            <person name="Mortensen U.H."/>
            <person name="Andersen M.R."/>
            <person name="Baker S.E."/>
        </authorList>
    </citation>
    <scope>NUCLEOTIDE SEQUENCE [LARGE SCALE GENOMIC DNA]</scope>
    <source>
        <strain evidence="9 10">CBS 707.79</strain>
    </source>
</reference>
<keyword evidence="10" id="KW-1185">Reference proteome</keyword>